<dbReference type="Proteomes" id="UP000469385">
    <property type="component" value="Unassembled WGS sequence"/>
</dbReference>
<feature type="transmembrane region" description="Helical" evidence="1">
    <location>
        <begin position="111"/>
        <end position="132"/>
    </location>
</feature>
<evidence type="ECO:0000256" key="1">
    <source>
        <dbReference type="SAM" id="Phobius"/>
    </source>
</evidence>
<comment type="caution">
    <text evidence="2">The sequence shown here is derived from an EMBL/GenBank/DDBJ whole genome shotgun (WGS) entry which is preliminary data.</text>
</comment>
<proteinExistence type="predicted"/>
<feature type="transmembrane region" description="Helical" evidence="1">
    <location>
        <begin position="74"/>
        <end position="91"/>
    </location>
</feature>
<dbReference type="AlphaFoldDB" id="A0A6N8J0V5"/>
<evidence type="ECO:0000313" key="3">
    <source>
        <dbReference type="Proteomes" id="UP000469385"/>
    </source>
</evidence>
<protein>
    <submittedName>
        <fullName evidence="2">Uncharacterized protein</fullName>
    </submittedName>
</protein>
<keyword evidence="1" id="KW-0472">Membrane</keyword>
<sequence>MGWRKVRQATRLAKVTLGLCALGVLLHAYTAVFKSNGGTPSAGGTLFLLGLLLWSCLPYALWAAVAVVRHQPGLAVGGAVATLAFDFYMHYSVFVAPSGSTAALGLLFAPLWNLLLFGPLGAALSWSLLRLFGQPASQGS</sequence>
<keyword evidence="1" id="KW-0812">Transmembrane</keyword>
<name>A0A6N8J0V5_9BURK</name>
<feature type="transmembrane region" description="Helical" evidence="1">
    <location>
        <begin position="46"/>
        <end position="67"/>
    </location>
</feature>
<keyword evidence="1" id="KW-1133">Transmembrane helix</keyword>
<accession>A0A6N8J0V5</accession>
<keyword evidence="3" id="KW-1185">Reference proteome</keyword>
<dbReference type="EMBL" id="WSEL01000009">
    <property type="protein sequence ID" value="MVQ31883.1"/>
    <property type="molecule type" value="Genomic_DNA"/>
</dbReference>
<organism evidence="2 3">
    <name type="scientific">Ramlibacter pinisoli</name>
    <dbReference type="NCBI Taxonomy" id="2682844"/>
    <lineage>
        <taxon>Bacteria</taxon>
        <taxon>Pseudomonadati</taxon>
        <taxon>Pseudomonadota</taxon>
        <taxon>Betaproteobacteria</taxon>
        <taxon>Burkholderiales</taxon>
        <taxon>Comamonadaceae</taxon>
        <taxon>Ramlibacter</taxon>
    </lineage>
</organism>
<evidence type="ECO:0000313" key="2">
    <source>
        <dbReference type="EMBL" id="MVQ31883.1"/>
    </source>
</evidence>
<dbReference type="RefSeq" id="WP_157399888.1">
    <property type="nucleotide sequence ID" value="NZ_WSEL01000009.1"/>
</dbReference>
<gene>
    <name evidence="2" type="ORF">GON04_20665</name>
</gene>
<reference evidence="2 3" key="1">
    <citation type="submission" date="2019-12" db="EMBL/GenBank/DDBJ databases">
        <authorList>
            <person name="Huq M.A."/>
        </authorList>
    </citation>
    <scope>NUCLEOTIDE SEQUENCE [LARGE SCALE GENOMIC DNA]</scope>
    <source>
        <strain evidence="2 3">MAH-25</strain>
    </source>
</reference>